<dbReference type="RefSeq" id="WP_145201385.1">
    <property type="nucleotide sequence ID" value="NZ_CP036267.1"/>
</dbReference>
<dbReference type="InterPro" id="IPR003593">
    <property type="entry name" value="AAA+_ATPase"/>
</dbReference>
<dbReference type="InterPro" id="IPR023400">
    <property type="entry name" value="RecA_C_sf"/>
</dbReference>
<dbReference type="InterPro" id="IPR049428">
    <property type="entry name" value="RecA-like_N"/>
</dbReference>
<evidence type="ECO:0000256" key="6">
    <source>
        <dbReference type="ARBA" id="ARBA00023125"/>
    </source>
</evidence>
<keyword evidence="10" id="KW-0963">Cytoplasm</keyword>
<evidence type="ECO:0000313" key="16">
    <source>
        <dbReference type="EMBL" id="QDT34059.1"/>
    </source>
</evidence>
<dbReference type="InterPro" id="IPR020588">
    <property type="entry name" value="RecA_ATP-bd"/>
</dbReference>
<keyword evidence="3 10" id="KW-0547">Nucleotide-binding</keyword>
<dbReference type="GO" id="GO:0005829">
    <property type="term" value="C:cytosol"/>
    <property type="evidence" value="ECO:0007669"/>
    <property type="project" value="TreeGrafter"/>
</dbReference>
<dbReference type="Pfam" id="PF21096">
    <property type="entry name" value="RecA_C"/>
    <property type="match status" value="1"/>
</dbReference>
<keyword evidence="7 10" id="KW-0233">DNA recombination</keyword>
<dbReference type="GO" id="GO:0005524">
    <property type="term" value="F:ATP binding"/>
    <property type="evidence" value="ECO:0007669"/>
    <property type="project" value="UniProtKB-UniRule"/>
</dbReference>
<keyword evidence="6 10" id="KW-0238">DNA-binding</keyword>
<dbReference type="Proteomes" id="UP000315724">
    <property type="component" value="Chromosome"/>
</dbReference>
<evidence type="ECO:0000259" key="15">
    <source>
        <dbReference type="PROSITE" id="PS50163"/>
    </source>
</evidence>
<feature type="binding site" evidence="10">
    <location>
        <begin position="78"/>
        <end position="85"/>
    </location>
    <ligand>
        <name>ATP</name>
        <dbReference type="ChEBI" id="CHEBI:30616"/>
    </ligand>
</feature>
<dbReference type="NCBIfam" id="TIGR02012">
    <property type="entry name" value="tigrfam_recA"/>
    <property type="match status" value="1"/>
</dbReference>
<reference evidence="16 17" key="1">
    <citation type="submission" date="2019-02" db="EMBL/GenBank/DDBJ databases">
        <title>Deep-cultivation of Planctomycetes and their phenomic and genomic characterization uncovers novel biology.</title>
        <authorList>
            <person name="Wiegand S."/>
            <person name="Jogler M."/>
            <person name="Boedeker C."/>
            <person name="Pinto D."/>
            <person name="Vollmers J."/>
            <person name="Rivas-Marin E."/>
            <person name="Kohn T."/>
            <person name="Peeters S.H."/>
            <person name="Heuer A."/>
            <person name="Rast P."/>
            <person name="Oberbeckmann S."/>
            <person name="Bunk B."/>
            <person name="Jeske O."/>
            <person name="Meyerdierks A."/>
            <person name="Storesund J.E."/>
            <person name="Kallscheuer N."/>
            <person name="Luecker S."/>
            <person name="Lage O.M."/>
            <person name="Pohl T."/>
            <person name="Merkel B.J."/>
            <person name="Hornburger P."/>
            <person name="Mueller R.-W."/>
            <person name="Bruemmer F."/>
            <person name="Labrenz M."/>
            <person name="Spormann A.M."/>
            <person name="Op den Camp H."/>
            <person name="Overmann J."/>
            <person name="Amann R."/>
            <person name="Jetten M.S.M."/>
            <person name="Mascher T."/>
            <person name="Medema M.H."/>
            <person name="Devos D.P."/>
            <person name="Kaster A.-K."/>
            <person name="Ovreas L."/>
            <person name="Rohde M."/>
            <person name="Galperin M.Y."/>
            <person name="Jogler C."/>
        </authorList>
    </citation>
    <scope>NUCLEOTIDE SEQUENCE [LARGE SCALE GENOMIC DNA]</scope>
    <source>
        <strain evidence="16 17">Mal48</strain>
    </source>
</reference>
<dbReference type="GO" id="GO:0009432">
    <property type="term" value="P:SOS response"/>
    <property type="evidence" value="ECO:0007669"/>
    <property type="project" value="UniProtKB-UniRule"/>
</dbReference>
<dbReference type="EMBL" id="CP036267">
    <property type="protein sequence ID" value="QDT34059.1"/>
    <property type="molecule type" value="Genomic_DNA"/>
</dbReference>
<comment type="similarity">
    <text evidence="1 10 12">Belongs to the RecA family.</text>
</comment>
<accession>A0A517QR31</accession>
<dbReference type="GO" id="GO:0003697">
    <property type="term" value="F:single-stranded DNA binding"/>
    <property type="evidence" value="ECO:0007669"/>
    <property type="project" value="UniProtKB-UniRule"/>
</dbReference>
<dbReference type="PROSITE" id="PS50163">
    <property type="entry name" value="RECA_3"/>
    <property type="match status" value="1"/>
</dbReference>
<comment type="subcellular location">
    <subcellularLocation>
        <location evidence="10">Cytoplasm</location>
    </subcellularLocation>
</comment>
<dbReference type="InterPro" id="IPR020584">
    <property type="entry name" value="DNA_recomb/repair_RecA_CS"/>
</dbReference>
<keyword evidence="8 10" id="KW-0234">DNA repair</keyword>
<evidence type="ECO:0000259" key="14">
    <source>
        <dbReference type="PROSITE" id="PS50162"/>
    </source>
</evidence>
<feature type="compositionally biased region" description="Basic and acidic residues" evidence="13">
    <location>
        <begin position="349"/>
        <end position="363"/>
    </location>
</feature>
<dbReference type="GO" id="GO:0003684">
    <property type="term" value="F:damaged DNA binding"/>
    <property type="evidence" value="ECO:0007669"/>
    <property type="project" value="UniProtKB-UniRule"/>
</dbReference>
<dbReference type="CDD" id="cd00983">
    <property type="entry name" value="RecA"/>
    <property type="match status" value="1"/>
</dbReference>
<dbReference type="PANTHER" id="PTHR45900">
    <property type="entry name" value="RECA"/>
    <property type="match status" value="1"/>
</dbReference>
<evidence type="ECO:0000256" key="2">
    <source>
        <dbReference type="ARBA" id="ARBA00015553"/>
    </source>
</evidence>
<dbReference type="AlphaFoldDB" id="A0A517QR31"/>
<evidence type="ECO:0000256" key="9">
    <source>
        <dbReference type="ARBA" id="ARBA00023236"/>
    </source>
</evidence>
<dbReference type="SUPFAM" id="SSF52540">
    <property type="entry name" value="P-loop containing nucleoside triphosphate hydrolases"/>
    <property type="match status" value="1"/>
</dbReference>
<organism evidence="16 17">
    <name type="scientific">Thalassoglobus polymorphus</name>
    <dbReference type="NCBI Taxonomy" id="2527994"/>
    <lineage>
        <taxon>Bacteria</taxon>
        <taxon>Pseudomonadati</taxon>
        <taxon>Planctomycetota</taxon>
        <taxon>Planctomycetia</taxon>
        <taxon>Planctomycetales</taxon>
        <taxon>Planctomycetaceae</taxon>
        <taxon>Thalassoglobus</taxon>
    </lineage>
</organism>
<evidence type="ECO:0000256" key="5">
    <source>
        <dbReference type="ARBA" id="ARBA00022840"/>
    </source>
</evidence>
<evidence type="ECO:0000256" key="4">
    <source>
        <dbReference type="ARBA" id="ARBA00022763"/>
    </source>
</evidence>
<dbReference type="KEGG" id="tpol:Mal48_33180"/>
<sequence length="363" mass="38462">MAKAKSARKSEANSKDGSNGVLKNALGQIHKAFGDGAIMRLSDSPDASVDGISTGSLSLDLGLGGSGFPRGRIIELFGPESSGKTTLALHSVASAQKNGGIAAFIDAEHALDPAWARKLGVNLEELLVSQPTFGEEGLQIAEMLIKSNAVDIIVVDSVAALVPKAELDGEIGDKHVGLQARMMSQAMRKLTGAIAKSKTTVIFINQIREKIGVMFGSPETTPGGRALKFYSSVRVDVRRIATLKDGDDAIGIRMRAKVVKNKVAPPFRVAEFDMLGESGISLTADILDMATDAKIVQKSGSWFAYGDVKLGQGRDKARISLEESPELLQEIRGKVLASKGFSDNGETLKPIDVDSEAEKAESK</sequence>
<name>A0A517QR31_9PLAN</name>
<evidence type="ECO:0000256" key="3">
    <source>
        <dbReference type="ARBA" id="ARBA00022741"/>
    </source>
</evidence>
<dbReference type="GO" id="GO:0140664">
    <property type="term" value="F:ATP-dependent DNA damage sensor activity"/>
    <property type="evidence" value="ECO:0007669"/>
    <property type="project" value="InterPro"/>
</dbReference>
<keyword evidence="4 10" id="KW-0227">DNA damage</keyword>
<evidence type="ECO:0000256" key="12">
    <source>
        <dbReference type="RuleBase" id="RU004527"/>
    </source>
</evidence>
<dbReference type="PROSITE" id="PS50162">
    <property type="entry name" value="RECA_2"/>
    <property type="match status" value="1"/>
</dbReference>
<dbReference type="InterPro" id="IPR049261">
    <property type="entry name" value="RecA-like_C"/>
</dbReference>
<evidence type="ECO:0000256" key="8">
    <source>
        <dbReference type="ARBA" id="ARBA00023204"/>
    </source>
</evidence>
<evidence type="ECO:0000256" key="1">
    <source>
        <dbReference type="ARBA" id="ARBA00009391"/>
    </source>
</evidence>
<dbReference type="OrthoDB" id="9776733at2"/>
<dbReference type="SUPFAM" id="SSF54752">
    <property type="entry name" value="RecA protein, C-terminal domain"/>
    <property type="match status" value="1"/>
</dbReference>
<comment type="function">
    <text evidence="10">Can catalyze the hydrolysis of ATP in the presence of single-stranded DNA, the ATP-dependent uptake of single-stranded DNA by duplex DNA, and the ATP-dependent hybridization of homologous single-stranded DNAs. It interacts with LexA causing its activation and leading to its autocatalytic cleavage.</text>
</comment>
<dbReference type="GO" id="GO:0006281">
    <property type="term" value="P:DNA repair"/>
    <property type="evidence" value="ECO:0007669"/>
    <property type="project" value="UniProtKB-UniRule"/>
</dbReference>
<dbReference type="InterPro" id="IPR013765">
    <property type="entry name" value="DNA_recomb/repair_RecA"/>
</dbReference>
<dbReference type="Gene3D" id="3.40.50.300">
    <property type="entry name" value="P-loop containing nucleotide triphosphate hydrolases"/>
    <property type="match status" value="1"/>
</dbReference>
<proteinExistence type="inferred from homology"/>
<dbReference type="FunFam" id="3.40.50.300:FF:000087">
    <property type="entry name" value="Recombinase RecA"/>
    <property type="match status" value="1"/>
</dbReference>
<keyword evidence="5 10" id="KW-0067">ATP-binding</keyword>
<evidence type="ECO:0000256" key="7">
    <source>
        <dbReference type="ARBA" id="ARBA00023172"/>
    </source>
</evidence>
<dbReference type="PANTHER" id="PTHR45900:SF1">
    <property type="entry name" value="MITOCHONDRIAL DNA REPAIR PROTEIN RECA HOMOLOG-RELATED"/>
    <property type="match status" value="1"/>
</dbReference>
<dbReference type="HAMAP" id="MF_00268">
    <property type="entry name" value="RecA"/>
    <property type="match status" value="1"/>
</dbReference>
<evidence type="ECO:0000313" key="17">
    <source>
        <dbReference type="Proteomes" id="UP000315724"/>
    </source>
</evidence>
<dbReference type="InterPro" id="IPR020587">
    <property type="entry name" value="RecA_monomer-monomer_interface"/>
</dbReference>
<dbReference type="Pfam" id="PF00154">
    <property type="entry name" value="RecA_N"/>
    <property type="match status" value="1"/>
</dbReference>
<dbReference type="SMART" id="SM00382">
    <property type="entry name" value="AAA"/>
    <property type="match status" value="1"/>
</dbReference>
<feature type="domain" description="RecA family profile 2" evidence="15">
    <location>
        <begin position="212"/>
        <end position="285"/>
    </location>
</feature>
<feature type="region of interest" description="Disordered" evidence="13">
    <location>
        <begin position="340"/>
        <end position="363"/>
    </location>
</feature>
<dbReference type="PROSITE" id="PS00321">
    <property type="entry name" value="RECA_1"/>
    <property type="match status" value="1"/>
</dbReference>
<keyword evidence="17" id="KW-1185">Reference proteome</keyword>
<dbReference type="PRINTS" id="PR00142">
    <property type="entry name" value="RECA"/>
</dbReference>
<keyword evidence="9 10" id="KW-0742">SOS response</keyword>
<dbReference type="GO" id="GO:0006310">
    <property type="term" value="P:DNA recombination"/>
    <property type="evidence" value="ECO:0007669"/>
    <property type="project" value="UniProtKB-UniRule"/>
</dbReference>
<dbReference type="InterPro" id="IPR027417">
    <property type="entry name" value="P-loop_NTPase"/>
</dbReference>
<evidence type="ECO:0000256" key="13">
    <source>
        <dbReference type="SAM" id="MobiDB-lite"/>
    </source>
</evidence>
<protein>
    <recommendedName>
        <fullName evidence="2 10">Protein RecA</fullName>
    </recommendedName>
    <alternativeName>
        <fullName evidence="10 11">Recombinase A</fullName>
    </alternativeName>
</protein>
<gene>
    <name evidence="10 16" type="primary">recA</name>
    <name evidence="16" type="ORF">Mal48_33180</name>
</gene>
<feature type="domain" description="RecA family profile 1" evidence="14">
    <location>
        <begin position="48"/>
        <end position="207"/>
    </location>
</feature>
<evidence type="ECO:0000256" key="10">
    <source>
        <dbReference type="HAMAP-Rule" id="MF_00268"/>
    </source>
</evidence>
<feature type="region of interest" description="Disordered" evidence="13">
    <location>
        <begin position="1"/>
        <end position="20"/>
    </location>
</feature>
<evidence type="ECO:0000256" key="11">
    <source>
        <dbReference type="RuleBase" id="RU000526"/>
    </source>
</evidence>